<protein>
    <submittedName>
        <fullName evidence="1">Uncharacterized protein</fullName>
    </submittedName>
</protein>
<proteinExistence type="predicted"/>
<accession>A0A101NQ17</accession>
<comment type="caution">
    <text evidence="1">The sequence shown here is derived from an EMBL/GenBank/DDBJ whole genome shotgun (WGS) entry which is preliminary data.</text>
</comment>
<gene>
    <name evidence="1" type="ORF">AQI88_08810</name>
</gene>
<dbReference type="EMBL" id="LMWL01000012">
    <property type="protein sequence ID" value="KUM97099.1"/>
    <property type="molecule type" value="Genomic_DNA"/>
</dbReference>
<organism evidence="1 2">
    <name type="scientific">Streptomyces cellostaticus</name>
    <dbReference type="NCBI Taxonomy" id="67285"/>
    <lineage>
        <taxon>Bacteria</taxon>
        <taxon>Bacillati</taxon>
        <taxon>Actinomycetota</taxon>
        <taxon>Actinomycetes</taxon>
        <taxon>Kitasatosporales</taxon>
        <taxon>Streptomycetaceae</taxon>
        <taxon>Streptomyces</taxon>
    </lineage>
</organism>
<dbReference type="RefSeq" id="WP_066994575.1">
    <property type="nucleotide sequence ID" value="NZ_BNDU01000004.1"/>
</dbReference>
<name>A0A101NQ17_9ACTN</name>
<reference evidence="1 2" key="1">
    <citation type="submission" date="2015-10" db="EMBL/GenBank/DDBJ databases">
        <title>Draft genome sequence of Streptomyces cellostaticus DSM 40189, type strain for the species Streptomyces cellostaticus.</title>
        <authorList>
            <person name="Ruckert C."/>
            <person name="Winkler A."/>
            <person name="Kalinowski J."/>
            <person name="Kampfer P."/>
            <person name="Glaeser S."/>
        </authorList>
    </citation>
    <scope>NUCLEOTIDE SEQUENCE [LARGE SCALE GENOMIC DNA]</scope>
    <source>
        <strain evidence="1 2">DSM 40189</strain>
    </source>
</reference>
<dbReference type="OrthoDB" id="4333449at2"/>
<evidence type="ECO:0000313" key="1">
    <source>
        <dbReference type="EMBL" id="KUM97099.1"/>
    </source>
</evidence>
<dbReference type="AlphaFoldDB" id="A0A101NQ17"/>
<evidence type="ECO:0000313" key="2">
    <source>
        <dbReference type="Proteomes" id="UP000054241"/>
    </source>
</evidence>
<sequence>MVTESTRAISPARASSLDQVVRLRADADLMDGCARRLLATASALSGCAAAPESSRPALERQAAACTTAAEQLRAAAEALLAHVR</sequence>
<dbReference type="Proteomes" id="UP000054241">
    <property type="component" value="Unassembled WGS sequence"/>
</dbReference>
<keyword evidence="2" id="KW-1185">Reference proteome</keyword>